<accession>A0A380FWW9</accession>
<dbReference type="AlphaFoldDB" id="A0A380FWW9"/>
<reference evidence="7 9" key="1">
    <citation type="submission" date="2018-06" db="EMBL/GenBank/DDBJ databases">
        <authorList>
            <consortium name="Pathogen Informatics"/>
            <person name="Doyle S."/>
        </authorList>
    </citation>
    <scope>NUCLEOTIDE SEQUENCE [LARGE SCALE GENOMIC DNA]</scope>
    <source>
        <strain evidence="7 9">NCTC13830</strain>
    </source>
</reference>
<dbReference type="EMBL" id="UHDO01000001">
    <property type="protein sequence ID" value="SUM42746.1"/>
    <property type="molecule type" value="Genomic_DNA"/>
</dbReference>
<evidence type="ECO:0000256" key="5">
    <source>
        <dbReference type="SAM" id="SignalP"/>
    </source>
</evidence>
<evidence type="ECO:0000259" key="6">
    <source>
        <dbReference type="Pfam" id="PF00496"/>
    </source>
</evidence>
<evidence type="ECO:0000313" key="7">
    <source>
        <dbReference type="EMBL" id="SUM42746.1"/>
    </source>
</evidence>
<dbReference type="Pfam" id="PF00496">
    <property type="entry name" value="SBP_bac_5"/>
    <property type="match status" value="1"/>
</dbReference>
<reference evidence="8 10" key="2">
    <citation type="submission" date="2019-04" db="EMBL/GenBank/DDBJ databases">
        <title>Genomic characterization of Staphylococcus petrasii strains.</title>
        <authorList>
            <person name="Vrbovska V."/>
            <person name="Kovarovic V."/>
            <person name="Maslanova I."/>
            <person name="Indrakova A."/>
            <person name="Petras P."/>
            <person name="Sedo O."/>
            <person name="Svec P."/>
            <person name="Fisarova L."/>
            <person name="Sedlacek I."/>
            <person name="Doskar J."/>
            <person name="Pantucek R."/>
        </authorList>
    </citation>
    <scope>NUCLEOTIDE SEQUENCE [LARGE SCALE GENOMIC DNA]</scope>
    <source>
        <strain evidence="8 10">P5404</strain>
    </source>
</reference>
<evidence type="ECO:0000256" key="3">
    <source>
        <dbReference type="ARBA" id="ARBA00022448"/>
    </source>
</evidence>
<feature type="signal peptide" evidence="5">
    <location>
        <begin position="1"/>
        <end position="23"/>
    </location>
</feature>
<feature type="chain" id="PRO_5039686558" evidence="5">
    <location>
        <begin position="24"/>
        <end position="520"/>
    </location>
</feature>
<sequence length="520" mass="59059">MKKRVFYSLSMCAMLILSGCATHNDDKKEVKVSLPREFNPKHLDAQAFDVPMPVYSAVYQPLVAYGKGGKIEPGLATSWKASDDGKDYIFHLKRNVKFNDGSDFVASAVKFSIERAKATDKTDPMETLDKLQSVNIKDKYTVEIKLKEPSNQVLPELTQIRPLRIMSPHAVKDGATTGKFEKAIGTGPFKVAGSTNETVTFIPNKYYHNGHPLDYNLTFQSIEDSDSRHLAIESRSIDIAGGALGQMTPQQVKESYRNKDLKVHTYPSTETQFMGFNPQNKVLKDKRIREAISKAIDTNDLSPNKKLKGLFQSDVRYVNSSNQHDHTYAPSESEKLIKEAGYKKNSNGYFEKDGKVLSLKLALQTDEFPEWKTKAEIMQQALKKVGIKLDINILDSQTYYETLTVRKDFDLIYYRTYTNALMPYNFLNARFKQADHQPGAFADDSKLTEMIKEFPTIINMQQRQSAFDKLSNYIDHQYLAVPISYPNETFVTTPKISNFEFSGQTDAPINFDKLKVKNNE</sequence>
<dbReference type="InterPro" id="IPR030678">
    <property type="entry name" value="Peptide/Ni-bd"/>
</dbReference>
<evidence type="ECO:0000313" key="8">
    <source>
        <dbReference type="EMBL" id="TGE16339.1"/>
    </source>
</evidence>
<dbReference type="Proteomes" id="UP000254047">
    <property type="component" value="Unassembled WGS sequence"/>
</dbReference>
<evidence type="ECO:0000256" key="4">
    <source>
        <dbReference type="ARBA" id="ARBA00022729"/>
    </source>
</evidence>
<organism evidence="7 9">
    <name type="scientific">Staphylococcus petrasii</name>
    <dbReference type="NCBI Taxonomy" id="1276936"/>
    <lineage>
        <taxon>Bacteria</taxon>
        <taxon>Bacillati</taxon>
        <taxon>Bacillota</taxon>
        <taxon>Bacilli</taxon>
        <taxon>Bacillales</taxon>
        <taxon>Staphylococcaceae</taxon>
        <taxon>Staphylococcus</taxon>
    </lineage>
</organism>
<comment type="subcellular location">
    <subcellularLocation>
        <location evidence="1">Cell envelope</location>
    </subcellularLocation>
</comment>
<dbReference type="GO" id="GO:1904680">
    <property type="term" value="F:peptide transmembrane transporter activity"/>
    <property type="evidence" value="ECO:0007669"/>
    <property type="project" value="TreeGrafter"/>
</dbReference>
<dbReference type="InterPro" id="IPR039424">
    <property type="entry name" value="SBP_5"/>
</dbReference>
<evidence type="ECO:0000313" key="10">
    <source>
        <dbReference type="Proteomes" id="UP000297598"/>
    </source>
</evidence>
<dbReference type="GO" id="GO:0042597">
    <property type="term" value="C:periplasmic space"/>
    <property type="evidence" value="ECO:0007669"/>
    <property type="project" value="UniProtKB-ARBA"/>
</dbReference>
<dbReference type="PROSITE" id="PS51257">
    <property type="entry name" value="PROKAR_LIPOPROTEIN"/>
    <property type="match status" value="1"/>
</dbReference>
<dbReference type="Gene3D" id="3.10.105.10">
    <property type="entry name" value="Dipeptide-binding Protein, Domain 3"/>
    <property type="match status" value="1"/>
</dbReference>
<dbReference type="SUPFAM" id="SSF53850">
    <property type="entry name" value="Periplasmic binding protein-like II"/>
    <property type="match status" value="1"/>
</dbReference>
<dbReference type="PIRSF" id="PIRSF002741">
    <property type="entry name" value="MppA"/>
    <property type="match status" value="1"/>
</dbReference>
<keyword evidence="10" id="KW-1185">Reference proteome</keyword>
<dbReference type="EMBL" id="SRLS01000015">
    <property type="protein sequence ID" value="TGE16339.1"/>
    <property type="molecule type" value="Genomic_DNA"/>
</dbReference>
<keyword evidence="4 5" id="KW-0732">Signal</keyword>
<evidence type="ECO:0000256" key="1">
    <source>
        <dbReference type="ARBA" id="ARBA00004196"/>
    </source>
</evidence>
<dbReference type="Gene3D" id="3.40.190.10">
    <property type="entry name" value="Periplasmic binding protein-like II"/>
    <property type="match status" value="1"/>
</dbReference>
<feature type="domain" description="Solute-binding protein family 5" evidence="6">
    <location>
        <begin position="70"/>
        <end position="433"/>
    </location>
</feature>
<keyword evidence="3" id="KW-0813">Transport</keyword>
<dbReference type="PANTHER" id="PTHR30290">
    <property type="entry name" value="PERIPLASMIC BINDING COMPONENT OF ABC TRANSPORTER"/>
    <property type="match status" value="1"/>
</dbReference>
<dbReference type="OrthoDB" id="9771733at2"/>
<dbReference type="GO" id="GO:0030313">
    <property type="term" value="C:cell envelope"/>
    <property type="evidence" value="ECO:0007669"/>
    <property type="project" value="UniProtKB-SubCell"/>
</dbReference>
<comment type="similarity">
    <text evidence="2">Belongs to the bacterial solute-binding protein 5 family.</text>
</comment>
<dbReference type="Proteomes" id="UP000297598">
    <property type="component" value="Unassembled WGS sequence"/>
</dbReference>
<evidence type="ECO:0000256" key="2">
    <source>
        <dbReference type="ARBA" id="ARBA00005695"/>
    </source>
</evidence>
<dbReference type="RefSeq" id="WP_103296967.1">
    <property type="nucleotide sequence ID" value="NZ_PPQT01000003.1"/>
</dbReference>
<dbReference type="GO" id="GO:0043190">
    <property type="term" value="C:ATP-binding cassette (ABC) transporter complex"/>
    <property type="evidence" value="ECO:0007669"/>
    <property type="project" value="InterPro"/>
</dbReference>
<dbReference type="GO" id="GO:0015833">
    <property type="term" value="P:peptide transport"/>
    <property type="evidence" value="ECO:0007669"/>
    <property type="project" value="TreeGrafter"/>
</dbReference>
<gene>
    <name evidence="7" type="primary">nikA_2</name>
    <name evidence="8" type="ORF">BJR09_09450</name>
    <name evidence="7" type="ORF">NCTC13830_00268</name>
</gene>
<name>A0A380FWW9_9STAP</name>
<dbReference type="PANTHER" id="PTHR30290:SF10">
    <property type="entry name" value="PERIPLASMIC OLIGOPEPTIDE-BINDING PROTEIN-RELATED"/>
    <property type="match status" value="1"/>
</dbReference>
<protein>
    <submittedName>
        <fullName evidence="7">Nickel ABC transporter periplasmic nickel-binding protein NikA</fullName>
    </submittedName>
    <submittedName>
        <fullName evidence="8">Nickel ABC transporter substrate-binding protein</fullName>
    </submittedName>
</protein>
<dbReference type="InterPro" id="IPR000914">
    <property type="entry name" value="SBP_5_dom"/>
</dbReference>
<proteinExistence type="inferred from homology"/>
<evidence type="ECO:0000313" key="9">
    <source>
        <dbReference type="Proteomes" id="UP000254047"/>
    </source>
</evidence>